<accession>A0AAW1Y898</accession>
<reference evidence="1 2" key="1">
    <citation type="journal article" date="2023" name="G3 (Bethesda)">
        <title>A chromosome-length genome assembly and annotation of blackberry (Rubus argutus, cv. 'Hillquist').</title>
        <authorList>
            <person name="Bruna T."/>
            <person name="Aryal R."/>
            <person name="Dudchenko O."/>
            <person name="Sargent D.J."/>
            <person name="Mead D."/>
            <person name="Buti M."/>
            <person name="Cavallini A."/>
            <person name="Hytonen T."/>
            <person name="Andres J."/>
            <person name="Pham M."/>
            <person name="Weisz D."/>
            <person name="Mascagni F."/>
            <person name="Usai G."/>
            <person name="Natali L."/>
            <person name="Bassil N."/>
            <person name="Fernandez G.E."/>
            <person name="Lomsadze A."/>
            <person name="Armour M."/>
            <person name="Olukolu B."/>
            <person name="Poorten T."/>
            <person name="Britton C."/>
            <person name="Davik J."/>
            <person name="Ashrafi H."/>
            <person name="Aiden E.L."/>
            <person name="Borodovsky M."/>
            <person name="Worthington M."/>
        </authorList>
    </citation>
    <scope>NUCLEOTIDE SEQUENCE [LARGE SCALE GENOMIC DNA]</scope>
    <source>
        <strain evidence="1">PI 553951</strain>
    </source>
</reference>
<evidence type="ECO:0000313" key="1">
    <source>
        <dbReference type="EMBL" id="KAK9944113.1"/>
    </source>
</evidence>
<evidence type="ECO:0000313" key="2">
    <source>
        <dbReference type="Proteomes" id="UP001457282"/>
    </source>
</evidence>
<protein>
    <recommendedName>
        <fullName evidence="3">DUF4283 domain-containing protein</fullName>
    </recommendedName>
</protein>
<evidence type="ECO:0008006" key="3">
    <source>
        <dbReference type="Google" id="ProtNLM"/>
    </source>
</evidence>
<dbReference type="EMBL" id="JBEDUW010000002">
    <property type="protein sequence ID" value="KAK9944113.1"/>
    <property type="molecule type" value="Genomic_DNA"/>
</dbReference>
<gene>
    <name evidence="1" type="ORF">M0R45_009695</name>
</gene>
<keyword evidence="2" id="KW-1185">Reference proteome</keyword>
<proteinExistence type="predicted"/>
<sequence length="396" mass="44340">MQSPVEMTKINTMGQLSFDKSDDLCSPLKWRKAESVESVQLPSQQQSEEFRDTWGCVVVCERQTVFQSWKIINRCLSSWLHREVDLLPYQNNRAFFVCKNCEEAKRIASHSKIPLKGQPEVLLFEWVDGLTKNVKKVVSYGGWLAVKGLPLSWWSSKFFKLIGDICGGLIEVDKRTANLKSLYEARIKVRENVSGFLPEWVKLSEGEQSYIVHIQPLSPAIQSLNIRKREQQFQSFCEKRFSRATEWSSCGFAGDRNQGRSSAVGCPVNSNLAGVDSLMPDVTIGNLKILKRVKAATFSSKTGKSPDIPTSSMSEDLNIDKEQVEGLGTENKLLNSVLEAPLDGGGQVDCLGMEENLFNGRPADLGKGGTRILMERNICLEEENSSSRVNKLFFGP</sequence>
<dbReference type="PANTHER" id="PTHR34427:SF5">
    <property type="entry name" value="DUF4283 DOMAIN-CONTAINING PROTEIN"/>
    <property type="match status" value="1"/>
</dbReference>
<dbReference type="Proteomes" id="UP001457282">
    <property type="component" value="Unassembled WGS sequence"/>
</dbReference>
<organism evidence="1 2">
    <name type="scientific">Rubus argutus</name>
    <name type="common">Southern blackberry</name>
    <dbReference type="NCBI Taxonomy" id="59490"/>
    <lineage>
        <taxon>Eukaryota</taxon>
        <taxon>Viridiplantae</taxon>
        <taxon>Streptophyta</taxon>
        <taxon>Embryophyta</taxon>
        <taxon>Tracheophyta</taxon>
        <taxon>Spermatophyta</taxon>
        <taxon>Magnoliopsida</taxon>
        <taxon>eudicotyledons</taxon>
        <taxon>Gunneridae</taxon>
        <taxon>Pentapetalae</taxon>
        <taxon>rosids</taxon>
        <taxon>fabids</taxon>
        <taxon>Rosales</taxon>
        <taxon>Rosaceae</taxon>
        <taxon>Rosoideae</taxon>
        <taxon>Rosoideae incertae sedis</taxon>
        <taxon>Rubus</taxon>
    </lineage>
</organism>
<comment type="caution">
    <text evidence="1">The sequence shown here is derived from an EMBL/GenBank/DDBJ whole genome shotgun (WGS) entry which is preliminary data.</text>
</comment>
<dbReference type="PANTHER" id="PTHR34427">
    <property type="entry name" value="DUF4283 DOMAIN PROTEIN"/>
    <property type="match status" value="1"/>
</dbReference>
<dbReference type="AlphaFoldDB" id="A0AAW1Y898"/>
<name>A0AAW1Y898_RUBAR</name>